<evidence type="ECO:0000313" key="1">
    <source>
        <dbReference type="EMBL" id="KAI8435651.1"/>
    </source>
</evidence>
<organism evidence="1 2">
    <name type="scientific">Choristoneura fumiferana</name>
    <name type="common">Spruce budworm moth</name>
    <name type="synonym">Archips fumiferana</name>
    <dbReference type="NCBI Taxonomy" id="7141"/>
    <lineage>
        <taxon>Eukaryota</taxon>
        <taxon>Metazoa</taxon>
        <taxon>Ecdysozoa</taxon>
        <taxon>Arthropoda</taxon>
        <taxon>Hexapoda</taxon>
        <taxon>Insecta</taxon>
        <taxon>Pterygota</taxon>
        <taxon>Neoptera</taxon>
        <taxon>Endopterygota</taxon>
        <taxon>Lepidoptera</taxon>
        <taxon>Glossata</taxon>
        <taxon>Ditrysia</taxon>
        <taxon>Tortricoidea</taxon>
        <taxon>Tortricidae</taxon>
        <taxon>Tortricinae</taxon>
        <taxon>Choristoneura</taxon>
    </lineage>
</organism>
<protein>
    <submittedName>
        <fullName evidence="1">Uncharacterized protein</fullName>
    </submittedName>
</protein>
<evidence type="ECO:0000313" key="2">
    <source>
        <dbReference type="Proteomes" id="UP001064048"/>
    </source>
</evidence>
<comment type="caution">
    <text evidence="1">The sequence shown here is derived from an EMBL/GenBank/DDBJ whole genome shotgun (WGS) entry which is preliminary data.</text>
</comment>
<dbReference type="EMBL" id="CM046106">
    <property type="protein sequence ID" value="KAI8435651.1"/>
    <property type="molecule type" value="Genomic_DNA"/>
</dbReference>
<accession>A0ACC0KHH2</accession>
<keyword evidence="2" id="KW-1185">Reference proteome</keyword>
<dbReference type="Proteomes" id="UP001064048">
    <property type="component" value="Chromosome 6"/>
</dbReference>
<gene>
    <name evidence="1" type="ORF">MSG28_003916</name>
</gene>
<name>A0ACC0KHH2_CHOFU</name>
<proteinExistence type="predicted"/>
<sequence length="98" mass="10771">MIQALQPLRTSLSEVSQKSFTYFEAVPSSFTGNAKVVTQYYIRYLELVRFRVARAGADRLLERARSLSALRDAGSLDSLASLTGDRGGSATLVLWAVQ</sequence>
<reference evidence="1 2" key="1">
    <citation type="journal article" date="2022" name="Genome Biol. Evol.">
        <title>The Spruce Budworm Genome: Reconstructing the Evolutionary History of Antifreeze Proteins.</title>
        <authorList>
            <person name="Beliveau C."/>
            <person name="Gagne P."/>
            <person name="Picq S."/>
            <person name="Vernygora O."/>
            <person name="Keeling C.I."/>
            <person name="Pinkney K."/>
            <person name="Doucet D."/>
            <person name="Wen F."/>
            <person name="Johnston J.S."/>
            <person name="Maaroufi H."/>
            <person name="Boyle B."/>
            <person name="Laroche J."/>
            <person name="Dewar K."/>
            <person name="Juretic N."/>
            <person name="Blackburn G."/>
            <person name="Nisole A."/>
            <person name="Brunet B."/>
            <person name="Brandao M."/>
            <person name="Lumley L."/>
            <person name="Duan J."/>
            <person name="Quan G."/>
            <person name="Lucarotti C.J."/>
            <person name="Roe A.D."/>
            <person name="Sperling F.A.H."/>
            <person name="Levesque R.C."/>
            <person name="Cusson M."/>
        </authorList>
    </citation>
    <scope>NUCLEOTIDE SEQUENCE [LARGE SCALE GENOMIC DNA]</scope>
    <source>
        <strain evidence="1">Glfc:IPQL:Cfum</strain>
    </source>
</reference>